<evidence type="ECO:0000256" key="3">
    <source>
        <dbReference type="ARBA" id="ARBA00022692"/>
    </source>
</evidence>
<evidence type="ECO:0000313" key="9">
    <source>
        <dbReference type="Proteomes" id="UP001500432"/>
    </source>
</evidence>
<proteinExistence type="predicted"/>
<keyword evidence="5 6" id="KW-0472">Membrane</keyword>
<organism evidence="8 9">
    <name type="scientific">Sinomonas flava</name>
    <dbReference type="NCBI Taxonomy" id="496857"/>
    <lineage>
        <taxon>Bacteria</taxon>
        <taxon>Bacillati</taxon>
        <taxon>Actinomycetota</taxon>
        <taxon>Actinomycetes</taxon>
        <taxon>Micrococcales</taxon>
        <taxon>Micrococcaceae</taxon>
        <taxon>Sinomonas</taxon>
    </lineage>
</organism>
<protein>
    <recommendedName>
        <fullName evidence="7">Type II secretion system protein GspF domain-containing protein</fullName>
    </recommendedName>
</protein>
<gene>
    <name evidence="8" type="ORF">GCM10009849_12670</name>
</gene>
<evidence type="ECO:0000259" key="7">
    <source>
        <dbReference type="Pfam" id="PF00482"/>
    </source>
</evidence>
<keyword evidence="4 6" id="KW-1133">Transmembrane helix</keyword>
<comment type="caution">
    <text evidence="8">The sequence shown here is derived from an EMBL/GenBank/DDBJ whole genome shotgun (WGS) entry which is preliminary data.</text>
</comment>
<evidence type="ECO:0000256" key="4">
    <source>
        <dbReference type="ARBA" id="ARBA00022989"/>
    </source>
</evidence>
<keyword evidence="3 6" id="KW-0812">Transmembrane</keyword>
<feature type="domain" description="Type II secretion system protein GspF" evidence="7">
    <location>
        <begin position="141"/>
        <end position="266"/>
    </location>
</feature>
<name>A0ABN3BPL3_9MICC</name>
<dbReference type="Pfam" id="PF00482">
    <property type="entry name" value="T2SSF"/>
    <property type="match status" value="1"/>
</dbReference>
<dbReference type="InterPro" id="IPR018076">
    <property type="entry name" value="T2SS_GspF_dom"/>
</dbReference>
<evidence type="ECO:0000256" key="1">
    <source>
        <dbReference type="ARBA" id="ARBA00004651"/>
    </source>
</evidence>
<evidence type="ECO:0000256" key="6">
    <source>
        <dbReference type="SAM" id="Phobius"/>
    </source>
</evidence>
<feature type="transmembrane region" description="Helical" evidence="6">
    <location>
        <begin position="280"/>
        <end position="300"/>
    </location>
</feature>
<dbReference type="EMBL" id="BAAAQW010000003">
    <property type="protein sequence ID" value="GAA2198757.1"/>
    <property type="molecule type" value="Genomic_DNA"/>
</dbReference>
<keyword evidence="9" id="KW-1185">Reference proteome</keyword>
<sequence>MVMAGAALVLVAGLVLAVLAARPGEASLPLSRRRPEAAKSSLLSRTATGATAMLQGWFSRSGFRLVSPEKLELAGLRIGQAELAVVVGSAALAAVAVGAVVGSLPLGLLLAVIALAAPRLLVSQRIAKRRKAFGNQLDSLIDLLSGSLRAGHSILRAIDAAAAESPEPSGNEMRRVVRDASLGRDLLECLQETSERMDNEDFVWVAQAIQINRQVGGNLAEVLDQVNETIRERAEIKGHVAALAAEGKFSAYILMALPVGIIAMLMVVNPAYMTPLFTTPLGWGMIAASAVLMTIGGLWLRKLISIRF</sequence>
<feature type="transmembrane region" description="Helical" evidence="6">
    <location>
        <begin position="249"/>
        <end position="268"/>
    </location>
</feature>
<dbReference type="Proteomes" id="UP001500432">
    <property type="component" value="Unassembled WGS sequence"/>
</dbReference>
<evidence type="ECO:0000313" key="8">
    <source>
        <dbReference type="EMBL" id="GAA2198757.1"/>
    </source>
</evidence>
<comment type="subcellular location">
    <subcellularLocation>
        <location evidence="1">Cell membrane</location>
        <topology evidence="1">Multi-pass membrane protein</topology>
    </subcellularLocation>
</comment>
<dbReference type="PANTHER" id="PTHR35007:SF1">
    <property type="entry name" value="PILUS ASSEMBLY PROTEIN"/>
    <property type="match status" value="1"/>
</dbReference>
<accession>A0ABN3BPL3</accession>
<keyword evidence="2" id="KW-1003">Cell membrane</keyword>
<reference evidence="8 9" key="1">
    <citation type="journal article" date="2019" name="Int. J. Syst. Evol. Microbiol.">
        <title>The Global Catalogue of Microorganisms (GCM) 10K type strain sequencing project: providing services to taxonomists for standard genome sequencing and annotation.</title>
        <authorList>
            <consortium name="The Broad Institute Genomics Platform"/>
            <consortium name="The Broad Institute Genome Sequencing Center for Infectious Disease"/>
            <person name="Wu L."/>
            <person name="Ma J."/>
        </authorList>
    </citation>
    <scope>NUCLEOTIDE SEQUENCE [LARGE SCALE GENOMIC DNA]</scope>
    <source>
        <strain evidence="8 9">JCM 16034</strain>
    </source>
</reference>
<evidence type="ECO:0000256" key="2">
    <source>
        <dbReference type="ARBA" id="ARBA00022475"/>
    </source>
</evidence>
<dbReference type="PANTHER" id="PTHR35007">
    <property type="entry name" value="INTEGRAL MEMBRANE PROTEIN-RELATED"/>
    <property type="match status" value="1"/>
</dbReference>
<evidence type="ECO:0000256" key="5">
    <source>
        <dbReference type="ARBA" id="ARBA00023136"/>
    </source>
</evidence>
<dbReference type="RefSeq" id="WP_344298822.1">
    <property type="nucleotide sequence ID" value="NZ_BAAAQW010000003.1"/>
</dbReference>
<dbReference type="Gene3D" id="1.20.81.30">
    <property type="entry name" value="Type II secretion system (T2SS), domain F"/>
    <property type="match status" value="1"/>
</dbReference>
<feature type="transmembrane region" description="Helical" evidence="6">
    <location>
        <begin position="106"/>
        <end position="122"/>
    </location>
</feature>
<dbReference type="InterPro" id="IPR042094">
    <property type="entry name" value="T2SS_GspF_sf"/>
</dbReference>